<keyword evidence="3" id="KW-1185">Reference proteome</keyword>
<sequence length="494" mass="56376">MTNPVHDSISISNVNISNISITRDSTLTNVIPTSSNVSFPISKEDQAKKDDFYSSSLSSPNEPSENQALVKGTTTSQYPLILKRTQSDHRVPKACNFGSPGIAAETNINANCRPNSLIYHSESFTTATDFEDENHFFSSNKSFSNPNDEHSGKEHGSDHIFHNFRKKFSNKNMASHNHFSPNDYQGIHIHFDSDTCYENHNSLMNNPIPNTNQDYLEPGYFYASRNFRSKDKDSVSISALISDNEENPISFKIYSKSQSPNPFRSLENPSYDSASFQESFDSDFPFYIPENFSLNDFDLNKFILDHKNQNDPNQLFNSIYESSIFNSAYSRPPSCEDVNSVYPQNTLKSNGYGSLDYLVKSKSIKPFSHDSDPDFDNRKNSQITFYNSDHLNHHYPLISRQDTNTTTTSSKTSHNSLLKKNKIKSKSCSYCYRCKNFIFGRDHHCRLSIYFYFAFCCIFKLDFIGLCKRSQCLMLFITIIADNIKHSPGQNIVL</sequence>
<evidence type="ECO:0000256" key="1">
    <source>
        <dbReference type="SAM" id="MobiDB-lite"/>
    </source>
</evidence>
<feature type="region of interest" description="Disordered" evidence="1">
    <location>
        <begin position="51"/>
        <end position="73"/>
    </location>
</feature>
<name>A0A1R0GZD6_9FUNG</name>
<reference evidence="2 3" key="1">
    <citation type="journal article" date="2016" name="Mol. Biol. Evol.">
        <title>Genome-Wide Survey of Gut Fungi (Harpellales) Reveals the First Horizontally Transferred Ubiquitin Gene from a Mosquito Host.</title>
        <authorList>
            <person name="Wang Y."/>
            <person name="White M.M."/>
            <person name="Kvist S."/>
            <person name="Moncalvo J.M."/>
        </authorList>
    </citation>
    <scope>NUCLEOTIDE SEQUENCE [LARGE SCALE GENOMIC DNA]</scope>
    <source>
        <strain evidence="2 3">ALG-7-W6</strain>
    </source>
</reference>
<feature type="compositionally biased region" description="Low complexity" evidence="1">
    <location>
        <begin position="54"/>
        <end position="66"/>
    </location>
</feature>
<evidence type="ECO:0008006" key="4">
    <source>
        <dbReference type="Google" id="ProtNLM"/>
    </source>
</evidence>
<dbReference type="Proteomes" id="UP000187455">
    <property type="component" value="Unassembled WGS sequence"/>
</dbReference>
<organism evidence="2 3">
    <name type="scientific">Smittium mucronatum</name>
    <dbReference type="NCBI Taxonomy" id="133383"/>
    <lineage>
        <taxon>Eukaryota</taxon>
        <taxon>Fungi</taxon>
        <taxon>Fungi incertae sedis</taxon>
        <taxon>Zoopagomycota</taxon>
        <taxon>Kickxellomycotina</taxon>
        <taxon>Harpellomycetes</taxon>
        <taxon>Harpellales</taxon>
        <taxon>Legeriomycetaceae</taxon>
        <taxon>Smittium</taxon>
    </lineage>
</organism>
<proteinExistence type="predicted"/>
<evidence type="ECO:0000313" key="3">
    <source>
        <dbReference type="Proteomes" id="UP000187455"/>
    </source>
</evidence>
<dbReference type="EMBL" id="LSSL01001717">
    <property type="protein sequence ID" value="OLY82273.1"/>
    <property type="molecule type" value="Genomic_DNA"/>
</dbReference>
<accession>A0A1R0GZD6</accession>
<evidence type="ECO:0000313" key="2">
    <source>
        <dbReference type="EMBL" id="OLY82273.1"/>
    </source>
</evidence>
<comment type="caution">
    <text evidence="2">The sequence shown here is derived from an EMBL/GenBank/DDBJ whole genome shotgun (WGS) entry which is preliminary data.</text>
</comment>
<dbReference type="AlphaFoldDB" id="A0A1R0GZD6"/>
<protein>
    <recommendedName>
        <fullName evidence="4">Palmitoyltransferase</fullName>
    </recommendedName>
</protein>
<gene>
    <name evidence="2" type="ORF">AYI68_g3612</name>
</gene>